<evidence type="ECO:0000256" key="9">
    <source>
        <dbReference type="ARBA" id="ARBA00023163"/>
    </source>
</evidence>
<dbReference type="GO" id="GO:0046872">
    <property type="term" value="F:metal ion binding"/>
    <property type="evidence" value="ECO:0007669"/>
    <property type="project" value="UniProtKB-KW"/>
</dbReference>
<dbReference type="InterPro" id="IPR014052">
    <property type="entry name" value="DNA_primase_ssu_euk/arc"/>
</dbReference>
<feature type="region of interest" description="Disordered" evidence="11">
    <location>
        <begin position="1"/>
        <end position="35"/>
    </location>
</feature>
<accession>A0A9P6TWM4</accession>
<evidence type="ECO:0000256" key="4">
    <source>
        <dbReference type="ARBA" id="ARBA00022679"/>
    </source>
</evidence>
<evidence type="ECO:0000256" key="7">
    <source>
        <dbReference type="ARBA" id="ARBA00022723"/>
    </source>
</evidence>
<evidence type="ECO:0000256" key="3">
    <source>
        <dbReference type="ARBA" id="ARBA00022515"/>
    </source>
</evidence>
<dbReference type="PANTHER" id="PTHR10536">
    <property type="entry name" value="DNA PRIMASE SMALL SUBUNIT"/>
    <property type="match status" value="1"/>
</dbReference>
<reference evidence="12" key="1">
    <citation type="journal article" date="2020" name="Fungal Divers.">
        <title>Resolving the Mortierellaceae phylogeny through synthesis of multi-gene phylogenetics and phylogenomics.</title>
        <authorList>
            <person name="Vandepol N."/>
            <person name="Liber J."/>
            <person name="Desiro A."/>
            <person name="Na H."/>
            <person name="Kennedy M."/>
            <person name="Barry K."/>
            <person name="Grigoriev I.V."/>
            <person name="Miller A.N."/>
            <person name="O'Donnell K."/>
            <person name="Stajich J.E."/>
            <person name="Bonito G."/>
        </authorList>
    </citation>
    <scope>NUCLEOTIDE SEQUENCE</scope>
    <source>
        <strain evidence="12">KOD948</strain>
    </source>
</reference>
<dbReference type="InterPro" id="IPR002755">
    <property type="entry name" value="DNA_primase_S"/>
</dbReference>
<dbReference type="NCBIfam" id="TIGR00335">
    <property type="entry name" value="primase_sml"/>
    <property type="match status" value="1"/>
</dbReference>
<dbReference type="GO" id="GO:0005658">
    <property type="term" value="C:alpha DNA polymerase:primase complex"/>
    <property type="evidence" value="ECO:0007669"/>
    <property type="project" value="UniProtKB-ARBA"/>
</dbReference>
<keyword evidence="7" id="KW-0479">Metal-binding</keyword>
<dbReference type="EMBL" id="JAAAJA010000693">
    <property type="protein sequence ID" value="KAG0250369.1"/>
    <property type="molecule type" value="Genomic_DNA"/>
</dbReference>
<evidence type="ECO:0000256" key="8">
    <source>
        <dbReference type="ARBA" id="ARBA00022833"/>
    </source>
</evidence>
<feature type="compositionally biased region" description="Basic and acidic residues" evidence="11">
    <location>
        <begin position="1"/>
        <end position="18"/>
    </location>
</feature>
<dbReference type="FunFam" id="3.90.920.10:FF:000003">
    <property type="entry name" value="DNA primase"/>
    <property type="match status" value="1"/>
</dbReference>
<dbReference type="GO" id="GO:0003899">
    <property type="term" value="F:DNA-directed RNA polymerase activity"/>
    <property type="evidence" value="ECO:0007669"/>
    <property type="project" value="InterPro"/>
</dbReference>
<keyword evidence="8" id="KW-0862">Zinc</keyword>
<keyword evidence="9" id="KW-0804">Transcription</keyword>
<evidence type="ECO:0000256" key="2">
    <source>
        <dbReference type="ARBA" id="ARBA00022478"/>
    </source>
</evidence>
<evidence type="ECO:0000256" key="6">
    <source>
        <dbReference type="ARBA" id="ARBA00022705"/>
    </source>
</evidence>
<dbReference type="SUPFAM" id="SSF56747">
    <property type="entry name" value="Prim-pol domain"/>
    <property type="match status" value="1"/>
</dbReference>
<comment type="caution">
    <text evidence="12">The sequence shown here is derived from an EMBL/GenBank/DDBJ whole genome shotgun (WGS) entry which is preliminary data.</text>
</comment>
<keyword evidence="3 10" id="KW-0639">Primosome</keyword>
<dbReference type="OrthoDB" id="19606at2759"/>
<keyword evidence="6 10" id="KW-0235">DNA replication</keyword>
<evidence type="ECO:0000313" key="13">
    <source>
        <dbReference type="Proteomes" id="UP000726737"/>
    </source>
</evidence>
<evidence type="ECO:0000256" key="11">
    <source>
        <dbReference type="SAM" id="MobiDB-lite"/>
    </source>
</evidence>
<dbReference type="EC" id="2.7.7.-" evidence="10"/>
<name>A0A9P6TWM4_9FUNG</name>
<organism evidence="12 13">
    <name type="scientific">Mortierella polycephala</name>
    <dbReference type="NCBI Taxonomy" id="41804"/>
    <lineage>
        <taxon>Eukaryota</taxon>
        <taxon>Fungi</taxon>
        <taxon>Fungi incertae sedis</taxon>
        <taxon>Mucoromycota</taxon>
        <taxon>Mortierellomycotina</taxon>
        <taxon>Mortierellomycetes</taxon>
        <taxon>Mortierellales</taxon>
        <taxon>Mortierellaceae</taxon>
        <taxon>Mortierella</taxon>
    </lineage>
</organism>
<protein>
    <recommendedName>
        <fullName evidence="10">DNA primase</fullName>
        <ecNumber evidence="10">2.7.7.-</ecNumber>
    </recommendedName>
</protein>
<dbReference type="Gene3D" id="3.90.920.10">
    <property type="entry name" value="DNA primase, PRIM domain"/>
    <property type="match status" value="1"/>
</dbReference>
<evidence type="ECO:0000256" key="10">
    <source>
        <dbReference type="RuleBase" id="RU003514"/>
    </source>
</evidence>
<comment type="similarity">
    <text evidence="1 10">Belongs to the eukaryotic-type primase small subunit family.</text>
</comment>
<evidence type="ECO:0000256" key="1">
    <source>
        <dbReference type="ARBA" id="ARBA00009762"/>
    </source>
</evidence>
<keyword evidence="5" id="KW-0548">Nucleotidyltransferase</keyword>
<dbReference type="Proteomes" id="UP000726737">
    <property type="component" value="Unassembled WGS sequence"/>
</dbReference>
<feature type="non-terminal residue" evidence="12">
    <location>
        <position position="1"/>
    </location>
</feature>
<keyword evidence="2 10" id="KW-0240">DNA-directed RNA polymerase</keyword>
<sequence>MSEMDIDHDPNNVRVKDEDMVEAGQSNGKPDRDELDDLLDLDDSEILKVETANPWLTRPAAAQLLDVNLDDLAADNRGQLKLFYRHFFPIKPYFQWLNYDTSPTPSKTFMNREFCFTLIDDTYIRFQSYRTVDEFKQELARLNPAKIDLGAIYNIKPKDKNMIRAAAFVPVTKELVFDIDMTDYDEVRTCCSGGNVCTKCWEFMTVAMKVIDAALRDDFGFKHLLWVYSGRRGIHCWIGDERARQLSNDQRKAIVSYLEVIKGGAHQGKKVRLPNILHPSLSRSFDIIQEHFRNIMFSSQEILSTPENWEKVLSVIPDETVQAQIREEWEDAPSRAPSQKWNDLQRIIGEAIAESPRKKLLLENIPRDIMFQYTYPRLDEKVSTDMKHLLKSPFCVHPKTGRVCVPIPIETCENFDPTSPPTVPQLVRELNEYDAKHPANGDGPKLQ</sequence>
<evidence type="ECO:0000256" key="5">
    <source>
        <dbReference type="ARBA" id="ARBA00022695"/>
    </source>
</evidence>
<gene>
    <name evidence="12" type="ORF">BG011_008397</name>
</gene>
<evidence type="ECO:0000313" key="12">
    <source>
        <dbReference type="EMBL" id="KAG0250369.1"/>
    </source>
</evidence>
<keyword evidence="4 10" id="KW-0808">Transferase</keyword>
<dbReference type="GO" id="GO:0006269">
    <property type="term" value="P:DNA replication, synthesis of primer"/>
    <property type="evidence" value="ECO:0007669"/>
    <property type="project" value="UniProtKB-KW"/>
</dbReference>
<proteinExistence type="inferred from homology"/>
<dbReference type="CDD" id="cd04860">
    <property type="entry name" value="AE_Prim_S"/>
    <property type="match status" value="1"/>
</dbReference>
<dbReference type="Pfam" id="PF01896">
    <property type="entry name" value="DNA_primase_S"/>
    <property type="match status" value="1"/>
</dbReference>
<dbReference type="AlphaFoldDB" id="A0A9P6TWM4"/>
<keyword evidence="13" id="KW-1185">Reference proteome</keyword>